<name>A0A6G1D0H1_9ORYZ</name>
<feature type="region of interest" description="Disordered" evidence="1">
    <location>
        <begin position="1"/>
        <end position="20"/>
    </location>
</feature>
<reference evidence="2 3" key="1">
    <citation type="submission" date="2019-11" db="EMBL/GenBank/DDBJ databases">
        <title>Whole genome sequence of Oryza granulata.</title>
        <authorList>
            <person name="Li W."/>
        </authorList>
    </citation>
    <scope>NUCLEOTIDE SEQUENCE [LARGE SCALE GENOMIC DNA]</scope>
    <source>
        <strain evidence="3">cv. Menghai</strain>
        <tissue evidence="2">Leaf</tissue>
    </source>
</reference>
<sequence length="87" mass="9737">MDQLSSLPVPPNVPDPHQDQKLSTYVGDQACFVITANILVLPNPPGLIQEQCRAYEKRLERKVMLSNSIANFVGSVNVEYDATFYLQ</sequence>
<dbReference type="EMBL" id="SPHZ02000007">
    <property type="protein sequence ID" value="KAF0905664.1"/>
    <property type="molecule type" value="Genomic_DNA"/>
</dbReference>
<evidence type="ECO:0000313" key="2">
    <source>
        <dbReference type="EMBL" id="KAF0905664.1"/>
    </source>
</evidence>
<accession>A0A6G1D0H1</accession>
<keyword evidence="3" id="KW-1185">Reference proteome</keyword>
<comment type="caution">
    <text evidence="2">The sequence shown here is derived from an EMBL/GenBank/DDBJ whole genome shotgun (WGS) entry which is preliminary data.</text>
</comment>
<organism evidence="2 3">
    <name type="scientific">Oryza meyeriana var. granulata</name>
    <dbReference type="NCBI Taxonomy" id="110450"/>
    <lineage>
        <taxon>Eukaryota</taxon>
        <taxon>Viridiplantae</taxon>
        <taxon>Streptophyta</taxon>
        <taxon>Embryophyta</taxon>
        <taxon>Tracheophyta</taxon>
        <taxon>Spermatophyta</taxon>
        <taxon>Magnoliopsida</taxon>
        <taxon>Liliopsida</taxon>
        <taxon>Poales</taxon>
        <taxon>Poaceae</taxon>
        <taxon>BOP clade</taxon>
        <taxon>Oryzoideae</taxon>
        <taxon>Oryzeae</taxon>
        <taxon>Oryzinae</taxon>
        <taxon>Oryza</taxon>
        <taxon>Oryza meyeriana</taxon>
    </lineage>
</organism>
<gene>
    <name evidence="2" type="ORF">E2562_007444</name>
</gene>
<protein>
    <submittedName>
        <fullName evidence="2">Uncharacterized protein</fullName>
    </submittedName>
</protein>
<evidence type="ECO:0000313" key="3">
    <source>
        <dbReference type="Proteomes" id="UP000479710"/>
    </source>
</evidence>
<proteinExistence type="predicted"/>
<dbReference type="AlphaFoldDB" id="A0A6G1D0H1"/>
<dbReference type="Proteomes" id="UP000479710">
    <property type="component" value="Unassembled WGS sequence"/>
</dbReference>
<evidence type="ECO:0000256" key="1">
    <source>
        <dbReference type="SAM" id="MobiDB-lite"/>
    </source>
</evidence>